<evidence type="ECO:0000313" key="2">
    <source>
        <dbReference type="Proteomes" id="UP000078343"/>
    </source>
</evidence>
<reference evidence="1 2" key="1">
    <citation type="submission" date="2016-04" db="EMBL/GenBank/DDBJ databases">
        <title>Draft genome of Fonsecaea erecta CBS 125763.</title>
        <authorList>
            <person name="Weiss V.A."/>
            <person name="Vicente V.A."/>
            <person name="Raittz R.T."/>
            <person name="Moreno L.F."/>
            <person name="De Souza E.M."/>
            <person name="Pedrosa F.O."/>
            <person name="Steffens M.B."/>
            <person name="Faoro H."/>
            <person name="Tadra-Sfeir M.Z."/>
            <person name="Najafzadeh M.J."/>
            <person name="Felipe M.S."/>
            <person name="Teixeira M."/>
            <person name="Sun J."/>
            <person name="Xi L."/>
            <person name="Gomes R."/>
            <person name="De Azevedo C.M."/>
            <person name="Salgado C.G."/>
            <person name="Da Silva M.B."/>
            <person name="Nascimento M.F."/>
            <person name="Queiroz-Telles F."/>
            <person name="Attili D.S."/>
            <person name="Gorbushina A."/>
        </authorList>
    </citation>
    <scope>NUCLEOTIDE SEQUENCE [LARGE SCALE GENOMIC DNA]</scope>
    <source>
        <strain evidence="1 2">CBS 125763</strain>
    </source>
</reference>
<name>A0A178Z2Y6_9EURO</name>
<dbReference type="RefSeq" id="XP_018687431.1">
    <property type="nucleotide sequence ID" value="XM_018843104.1"/>
</dbReference>
<organism evidence="1 2">
    <name type="scientific">Fonsecaea erecta</name>
    <dbReference type="NCBI Taxonomy" id="1367422"/>
    <lineage>
        <taxon>Eukaryota</taxon>
        <taxon>Fungi</taxon>
        <taxon>Dikarya</taxon>
        <taxon>Ascomycota</taxon>
        <taxon>Pezizomycotina</taxon>
        <taxon>Eurotiomycetes</taxon>
        <taxon>Chaetothyriomycetidae</taxon>
        <taxon>Chaetothyriales</taxon>
        <taxon>Herpotrichiellaceae</taxon>
        <taxon>Fonsecaea</taxon>
    </lineage>
</organism>
<accession>A0A178Z2Y6</accession>
<proteinExistence type="predicted"/>
<dbReference type="EMBL" id="LVYI01000015">
    <property type="protein sequence ID" value="OAP54064.1"/>
    <property type="molecule type" value="Genomic_DNA"/>
</dbReference>
<dbReference type="Proteomes" id="UP000078343">
    <property type="component" value="Unassembled WGS sequence"/>
</dbReference>
<comment type="caution">
    <text evidence="1">The sequence shown here is derived from an EMBL/GenBank/DDBJ whole genome shotgun (WGS) entry which is preliminary data.</text>
</comment>
<dbReference type="AlphaFoldDB" id="A0A178Z2Y6"/>
<sequence>MFTLGKVRSERGGRLKFLAEVKDVAMVMQRLEDVRPNLMPLTKSPDLLLYQMREYGVVLSGSRAAEYFAPGASLEDSDWGFYYDASNDFIEQFVEKTAVHGIKCREGPGVQYQLDGGGRRYGTVENQLRRDVFVRARRATYIVCSFSLHADTVQL</sequence>
<dbReference type="OrthoDB" id="3558040at2759"/>
<gene>
    <name evidence="1" type="ORF">AYL99_11598</name>
</gene>
<keyword evidence="2" id="KW-1185">Reference proteome</keyword>
<evidence type="ECO:0000313" key="1">
    <source>
        <dbReference type="EMBL" id="OAP54064.1"/>
    </source>
</evidence>
<dbReference type="GeneID" id="30015766"/>
<protein>
    <submittedName>
        <fullName evidence="1">Uncharacterized protein</fullName>
    </submittedName>
</protein>